<dbReference type="PIRSF" id="PIRSF016184">
    <property type="entry name" value="PhzC_PhzF"/>
    <property type="match status" value="1"/>
</dbReference>
<gene>
    <name evidence="2" type="ORF">FWJ25_12530</name>
</gene>
<evidence type="ECO:0000256" key="1">
    <source>
        <dbReference type="PIRSR" id="PIRSR016184-1"/>
    </source>
</evidence>
<dbReference type="SUPFAM" id="SSF54506">
    <property type="entry name" value="Diaminopimelate epimerase-like"/>
    <property type="match status" value="1"/>
</dbReference>
<accession>A0A5B0VFA7</accession>
<feature type="active site" evidence="1">
    <location>
        <position position="46"/>
    </location>
</feature>
<evidence type="ECO:0000313" key="3">
    <source>
        <dbReference type="Proteomes" id="UP000323161"/>
    </source>
</evidence>
<sequence length="296" mass="31849">MKIEVPIISAFVDGDSGGNPAGVVLHAERFSSAEKQKIAAAVGLSETAFVSPSDSADIKLEFFTPTQQIAHCGHATIATFSFLRQKGLLANDCSSKETIDGLRTVNMEGEAAYMEQKGPRFEPLDDNDLQTALLSLGITAEDLIEGAEPMLVNTGNSFVVLGIRDSETIKSLEPDFSLIEKLSEALDLIGFYVFSLDGVGAGRDAGARMFAPRYGILEESATGMAAGPLACYLREQLGMQRQEFTIEQGRWMATPSPSVINVRLTIGSDDRIENLFAGGRGTIRDVVEVEITPHLT</sequence>
<dbReference type="RefSeq" id="WP_149600595.1">
    <property type="nucleotide sequence ID" value="NZ_VTUU01000005.1"/>
</dbReference>
<comment type="caution">
    <text evidence="2">The sequence shown here is derived from an EMBL/GenBank/DDBJ whole genome shotgun (WGS) entry which is preliminary data.</text>
</comment>
<keyword evidence="3" id="KW-1185">Reference proteome</keyword>
<dbReference type="Gene3D" id="3.10.310.10">
    <property type="entry name" value="Diaminopimelate Epimerase, Chain A, domain 1"/>
    <property type="match status" value="2"/>
</dbReference>
<dbReference type="Proteomes" id="UP000323161">
    <property type="component" value="Unassembled WGS sequence"/>
</dbReference>
<dbReference type="Pfam" id="PF02567">
    <property type="entry name" value="PhzC-PhzF"/>
    <property type="match status" value="1"/>
</dbReference>
<dbReference type="AlphaFoldDB" id="A0A5B0VFA7"/>
<dbReference type="EMBL" id="VTUU01000005">
    <property type="protein sequence ID" value="KAA1173302.1"/>
    <property type="molecule type" value="Genomic_DNA"/>
</dbReference>
<reference evidence="2 3" key="1">
    <citation type="submission" date="2019-08" db="EMBL/GenBank/DDBJ databases">
        <title>Marinobacter ZYF650 sp. nov., a marine bacterium isolated from seawater of the Mariana trench.</title>
        <authorList>
            <person name="Ahmad W."/>
        </authorList>
    </citation>
    <scope>NUCLEOTIDE SEQUENCE [LARGE SCALE GENOMIC DNA]</scope>
    <source>
        <strain evidence="2 3">ZYF650</strain>
    </source>
</reference>
<dbReference type="NCBIfam" id="TIGR00654">
    <property type="entry name" value="PhzF_family"/>
    <property type="match status" value="1"/>
</dbReference>
<evidence type="ECO:0000313" key="2">
    <source>
        <dbReference type="EMBL" id="KAA1173302.1"/>
    </source>
</evidence>
<dbReference type="GO" id="GO:0005737">
    <property type="term" value="C:cytoplasm"/>
    <property type="evidence" value="ECO:0007669"/>
    <property type="project" value="TreeGrafter"/>
</dbReference>
<protein>
    <submittedName>
        <fullName evidence="2">PhzF family phenazine biosynthesis protein</fullName>
    </submittedName>
</protein>
<proteinExistence type="predicted"/>
<dbReference type="PANTHER" id="PTHR13774">
    <property type="entry name" value="PHENAZINE BIOSYNTHESIS PROTEIN"/>
    <property type="match status" value="1"/>
</dbReference>
<organism evidence="2 3">
    <name type="scientific">Marinobacter salinexigens</name>
    <dbReference type="NCBI Taxonomy" id="2919747"/>
    <lineage>
        <taxon>Bacteria</taxon>
        <taxon>Pseudomonadati</taxon>
        <taxon>Pseudomonadota</taxon>
        <taxon>Gammaproteobacteria</taxon>
        <taxon>Pseudomonadales</taxon>
        <taxon>Marinobacteraceae</taxon>
        <taxon>Marinobacter</taxon>
    </lineage>
</organism>
<name>A0A5B0VFA7_9GAMM</name>
<dbReference type="GO" id="GO:0016853">
    <property type="term" value="F:isomerase activity"/>
    <property type="evidence" value="ECO:0007669"/>
    <property type="project" value="TreeGrafter"/>
</dbReference>
<dbReference type="InterPro" id="IPR003719">
    <property type="entry name" value="Phenazine_PhzF-like"/>
</dbReference>